<name>A0A1F5YQF9_9BACT</name>
<dbReference type="EMBL" id="MFIX01000186">
    <property type="protein sequence ID" value="OGG02345.1"/>
    <property type="molecule type" value="Genomic_DNA"/>
</dbReference>
<feature type="compositionally biased region" description="Polar residues" evidence="1">
    <location>
        <begin position="23"/>
        <end position="32"/>
    </location>
</feature>
<dbReference type="Pfam" id="PF07676">
    <property type="entry name" value="PD40"/>
    <property type="match status" value="2"/>
</dbReference>
<dbReference type="InterPro" id="IPR011042">
    <property type="entry name" value="6-blade_b-propeller_TolB-like"/>
</dbReference>
<sequence length="478" mass="52949">MDASETEKESRNRSSDIPAENRGSPQSGGNKTGYSGRGFAALSLIAFLVLFTQSKQQVNSPNSLIPTLSKFISDFICPPLYAQFPLPIETYSKTLAFLLYDPENMAEHLMLSSGDKVTDVTGSISAKGFVSIKDICMDGSGNVICAAFDTTDTRHNWEIIKVTLNGKITPLTNTAELDESSPSMSNDQSRLAYVADGSVYVAGGGNKIKLFPKKLSAYIEVRWAPEDKLLVTVQEKRKSYIAEIDPADPYFVDRLTYSENKVILHNPVISPDGRNLVYLSEKGGNTELVIADRYGNSSRILSFGDNVIYSDSSTIVYSREFNARPHLFFTTESGIELEAIIPDKINNSGFFIHSISTYTPYLIYPKNPEESGIEGDLEGKEAQPAGAPNIRKGYRLSKNYPNPFNPVTTIQFEILFSKIVRLEILNIRGQLIRTLVDELKAPGRYTVEFNAGGFSSGVYLYKLIAGEFTQTRKMVLMK</sequence>
<protein>
    <recommendedName>
        <fullName evidence="2">Secretion system C-terminal sorting domain-containing protein</fullName>
    </recommendedName>
</protein>
<feature type="domain" description="Secretion system C-terminal sorting" evidence="2">
    <location>
        <begin position="400"/>
        <end position="475"/>
    </location>
</feature>
<proteinExistence type="predicted"/>
<dbReference type="AlphaFoldDB" id="A0A1F5YQF9"/>
<dbReference type="Gene3D" id="2.120.10.30">
    <property type="entry name" value="TolB, C-terminal domain"/>
    <property type="match status" value="1"/>
</dbReference>
<dbReference type="InterPro" id="IPR026444">
    <property type="entry name" value="Secre_tail"/>
</dbReference>
<evidence type="ECO:0000259" key="2">
    <source>
        <dbReference type="Pfam" id="PF18962"/>
    </source>
</evidence>
<evidence type="ECO:0000313" key="4">
    <source>
        <dbReference type="Proteomes" id="UP000179129"/>
    </source>
</evidence>
<dbReference type="Pfam" id="PF18962">
    <property type="entry name" value="Por_Secre_tail"/>
    <property type="match status" value="1"/>
</dbReference>
<feature type="region of interest" description="Disordered" evidence="1">
    <location>
        <begin position="1"/>
        <end position="32"/>
    </location>
</feature>
<dbReference type="NCBIfam" id="TIGR04183">
    <property type="entry name" value="Por_Secre_tail"/>
    <property type="match status" value="1"/>
</dbReference>
<evidence type="ECO:0000313" key="3">
    <source>
        <dbReference type="EMBL" id="OGG02345.1"/>
    </source>
</evidence>
<dbReference type="InterPro" id="IPR011659">
    <property type="entry name" value="WD40"/>
</dbReference>
<dbReference type="SUPFAM" id="SSF82171">
    <property type="entry name" value="DPP6 N-terminal domain-like"/>
    <property type="match status" value="1"/>
</dbReference>
<gene>
    <name evidence="3" type="ORF">A3F83_10560</name>
</gene>
<reference evidence="3 4" key="1">
    <citation type="journal article" date="2016" name="Nat. Commun.">
        <title>Thousands of microbial genomes shed light on interconnected biogeochemical processes in an aquifer system.</title>
        <authorList>
            <person name="Anantharaman K."/>
            <person name="Brown C.T."/>
            <person name="Hug L.A."/>
            <person name="Sharon I."/>
            <person name="Castelle C.J."/>
            <person name="Probst A.J."/>
            <person name="Thomas B.C."/>
            <person name="Singh A."/>
            <person name="Wilkins M.J."/>
            <person name="Karaoz U."/>
            <person name="Brodie E.L."/>
            <person name="Williams K.H."/>
            <person name="Hubbard S.S."/>
            <person name="Banfield J.F."/>
        </authorList>
    </citation>
    <scope>NUCLEOTIDE SEQUENCE [LARGE SCALE GENOMIC DNA]</scope>
</reference>
<feature type="compositionally biased region" description="Basic and acidic residues" evidence="1">
    <location>
        <begin position="1"/>
        <end position="14"/>
    </location>
</feature>
<dbReference type="Proteomes" id="UP000179129">
    <property type="component" value="Unassembled WGS sequence"/>
</dbReference>
<accession>A0A1F5YQF9</accession>
<comment type="caution">
    <text evidence="3">The sequence shown here is derived from an EMBL/GenBank/DDBJ whole genome shotgun (WGS) entry which is preliminary data.</text>
</comment>
<evidence type="ECO:0000256" key="1">
    <source>
        <dbReference type="SAM" id="MobiDB-lite"/>
    </source>
</evidence>
<dbReference type="STRING" id="1817867.A3F83_10560"/>
<organism evidence="3 4">
    <name type="scientific">Candidatus Glassbacteria bacterium RIFCSPLOWO2_12_FULL_58_11</name>
    <dbReference type="NCBI Taxonomy" id="1817867"/>
    <lineage>
        <taxon>Bacteria</taxon>
        <taxon>Candidatus Glassiibacteriota</taxon>
    </lineage>
</organism>